<keyword evidence="1" id="KW-0472">Membrane</keyword>
<name>A0A644Y739_9ZZZZ</name>
<keyword evidence="1" id="KW-1133">Transmembrane helix</keyword>
<proteinExistence type="predicted"/>
<keyword evidence="1" id="KW-0812">Transmembrane</keyword>
<feature type="transmembrane region" description="Helical" evidence="1">
    <location>
        <begin position="99"/>
        <end position="118"/>
    </location>
</feature>
<dbReference type="AlphaFoldDB" id="A0A644Y739"/>
<comment type="caution">
    <text evidence="2">The sequence shown here is derived from an EMBL/GenBank/DDBJ whole genome shotgun (WGS) entry which is preliminary data.</text>
</comment>
<evidence type="ECO:0000313" key="2">
    <source>
        <dbReference type="EMBL" id="MPM24412.1"/>
    </source>
</evidence>
<gene>
    <name evidence="2" type="ORF">SDC9_70894</name>
</gene>
<sequence length="120" mass="12943">MEENVSNVSKEEAAAQIYKYAASLLIDQKRSPSDAKRKLMEKGLDEQNATIIIDSLHKEISTQKKARANKDMLFGALWCIGGIVITAATYSAASGGGTYVVAWGAIIFGAIQFFKGLANL</sequence>
<protein>
    <submittedName>
        <fullName evidence="2">Uncharacterized protein</fullName>
    </submittedName>
</protein>
<accession>A0A644Y739</accession>
<reference evidence="2" key="1">
    <citation type="submission" date="2019-08" db="EMBL/GenBank/DDBJ databases">
        <authorList>
            <person name="Kucharzyk K."/>
            <person name="Murdoch R.W."/>
            <person name="Higgins S."/>
            <person name="Loffler F."/>
        </authorList>
    </citation>
    <scope>NUCLEOTIDE SEQUENCE</scope>
</reference>
<feature type="transmembrane region" description="Helical" evidence="1">
    <location>
        <begin position="73"/>
        <end position="93"/>
    </location>
</feature>
<organism evidence="2">
    <name type="scientific">bioreactor metagenome</name>
    <dbReference type="NCBI Taxonomy" id="1076179"/>
    <lineage>
        <taxon>unclassified sequences</taxon>
        <taxon>metagenomes</taxon>
        <taxon>ecological metagenomes</taxon>
    </lineage>
</organism>
<evidence type="ECO:0000256" key="1">
    <source>
        <dbReference type="SAM" id="Phobius"/>
    </source>
</evidence>
<dbReference type="EMBL" id="VSSQ01004257">
    <property type="protein sequence ID" value="MPM24412.1"/>
    <property type="molecule type" value="Genomic_DNA"/>
</dbReference>